<gene>
    <name evidence="5" type="ORF">HGA07_09225</name>
</gene>
<keyword evidence="1" id="KW-0805">Transcription regulation</keyword>
<proteinExistence type="predicted"/>
<keyword evidence="2" id="KW-0238">DNA-binding</keyword>
<dbReference type="InterPro" id="IPR036388">
    <property type="entry name" value="WH-like_DNA-bd_sf"/>
</dbReference>
<dbReference type="CDD" id="cd00090">
    <property type="entry name" value="HTH_ARSR"/>
    <property type="match status" value="1"/>
</dbReference>
<protein>
    <submittedName>
        <fullName evidence="5">Helix-turn-helix transcriptional regulator</fullName>
    </submittedName>
</protein>
<accession>A0A7X6LWI9</accession>
<evidence type="ECO:0000256" key="1">
    <source>
        <dbReference type="ARBA" id="ARBA00023015"/>
    </source>
</evidence>
<dbReference type="InterPro" id="IPR011991">
    <property type="entry name" value="ArsR-like_HTH"/>
</dbReference>
<evidence type="ECO:0000256" key="3">
    <source>
        <dbReference type="ARBA" id="ARBA00023163"/>
    </source>
</evidence>
<dbReference type="SMART" id="SM00418">
    <property type="entry name" value="HTH_ARSR"/>
    <property type="match status" value="1"/>
</dbReference>
<evidence type="ECO:0000313" key="6">
    <source>
        <dbReference type="Proteomes" id="UP000523447"/>
    </source>
</evidence>
<dbReference type="Gene3D" id="1.10.10.10">
    <property type="entry name" value="Winged helix-like DNA-binding domain superfamily/Winged helix DNA-binding domain"/>
    <property type="match status" value="1"/>
</dbReference>
<dbReference type="GO" id="GO:0003700">
    <property type="term" value="F:DNA-binding transcription factor activity"/>
    <property type="evidence" value="ECO:0007669"/>
    <property type="project" value="InterPro"/>
</dbReference>
<dbReference type="InterPro" id="IPR036390">
    <property type="entry name" value="WH_DNA-bd_sf"/>
</dbReference>
<evidence type="ECO:0000259" key="4">
    <source>
        <dbReference type="PROSITE" id="PS50987"/>
    </source>
</evidence>
<dbReference type="EMBL" id="JAAXPE010000006">
    <property type="protein sequence ID" value="NKY85803.1"/>
    <property type="molecule type" value="Genomic_DNA"/>
</dbReference>
<dbReference type="PANTHER" id="PTHR33154">
    <property type="entry name" value="TRANSCRIPTIONAL REGULATOR, ARSR FAMILY"/>
    <property type="match status" value="1"/>
</dbReference>
<dbReference type="InterPro" id="IPR051081">
    <property type="entry name" value="HTH_MetalResp_TranReg"/>
</dbReference>
<evidence type="ECO:0000313" key="5">
    <source>
        <dbReference type="EMBL" id="NKY85803.1"/>
    </source>
</evidence>
<reference evidence="5 6" key="1">
    <citation type="submission" date="2020-04" db="EMBL/GenBank/DDBJ databases">
        <title>MicrobeNet Type strains.</title>
        <authorList>
            <person name="Nicholson A.C."/>
        </authorList>
    </citation>
    <scope>NUCLEOTIDE SEQUENCE [LARGE SCALE GENOMIC DNA]</scope>
    <source>
        <strain evidence="5 6">DSM 44445</strain>
    </source>
</reference>
<organism evidence="5 6">
    <name type="scientific">Nocardia veterana</name>
    <dbReference type="NCBI Taxonomy" id="132249"/>
    <lineage>
        <taxon>Bacteria</taxon>
        <taxon>Bacillati</taxon>
        <taxon>Actinomycetota</taxon>
        <taxon>Actinomycetes</taxon>
        <taxon>Mycobacteriales</taxon>
        <taxon>Nocardiaceae</taxon>
        <taxon>Nocardia</taxon>
    </lineage>
</organism>
<dbReference type="Proteomes" id="UP000523447">
    <property type="component" value="Unassembled WGS sequence"/>
</dbReference>
<feature type="domain" description="HTH arsR-type" evidence="4">
    <location>
        <begin position="20"/>
        <end position="124"/>
    </location>
</feature>
<name>A0A7X6LWI9_9NOCA</name>
<sequence length="124" mass="13801">MPKDGVAVRNGPDAGGLLAVSEAAECELLAQYKALANRTRMQILHWLKDPRSNFPELQADSDELGVCVGLIQRKAGTSASTISAHLAVLQRAGFLTATRRGQWTYYRRDEGRIRHFTDQLHRVL</sequence>
<dbReference type="PROSITE" id="PS50987">
    <property type="entry name" value="HTH_ARSR_2"/>
    <property type="match status" value="1"/>
</dbReference>
<keyword evidence="6" id="KW-1185">Reference proteome</keyword>
<comment type="caution">
    <text evidence="5">The sequence shown here is derived from an EMBL/GenBank/DDBJ whole genome shotgun (WGS) entry which is preliminary data.</text>
</comment>
<dbReference type="SUPFAM" id="SSF46785">
    <property type="entry name" value="Winged helix' DNA-binding domain"/>
    <property type="match status" value="1"/>
</dbReference>
<evidence type="ECO:0000256" key="2">
    <source>
        <dbReference type="ARBA" id="ARBA00023125"/>
    </source>
</evidence>
<dbReference type="AlphaFoldDB" id="A0A7X6LWI9"/>
<dbReference type="PANTHER" id="PTHR33154:SF33">
    <property type="entry name" value="TRANSCRIPTIONAL REPRESSOR SDPR"/>
    <property type="match status" value="1"/>
</dbReference>
<dbReference type="GO" id="GO:0003677">
    <property type="term" value="F:DNA binding"/>
    <property type="evidence" value="ECO:0007669"/>
    <property type="project" value="UniProtKB-KW"/>
</dbReference>
<dbReference type="InterPro" id="IPR001845">
    <property type="entry name" value="HTH_ArsR_DNA-bd_dom"/>
</dbReference>
<keyword evidence="3" id="KW-0804">Transcription</keyword>